<dbReference type="InterPro" id="IPR011105">
    <property type="entry name" value="Cell_wall_hydrolase_SleB"/>
</dbReference>
<dbReference type="AlphaFoldDB" id="A0A1G8EYP9"/>
<gene>
    <name evidence="2" type="ORF">SAMN05421742_11183</name>
</gene>
<feature type="domain" description="Cell wall hydrolase SleB" evidence="1">
    <location>
        <begin position="34"/>
        <end position="150"/>
    </location>
</feature>
<organism evidence="2 3">
    <name type="scientific">Roseospirillum parvum</name>
    <dbReference type="NCBI Taxonomy" id="83401"/>
    <lineage>
        <taxon>Bacteria</taxon>
        <taxon>Pseudomonadati</taxon>
        <taxon>Pseudomonadota</taxon>
        <taxon>Alphaproteobacteria</taxon>
        <taxon>Rhodospirillales</taxon>
        <taxon>Rhodospirillaceae</taxon>
        <taxon>Roseospirillum</taxon>
    </lineage>
</organism>
<dbReference type="Gene3D" id="1.10.10.2520">
    <property type="entry name" value="Cell wall hydrolase SleB, domain 1"/>
    <property type="match status" value="1"/>
</dbReference>
<dbReference type="Gene3D" id="6.20.240.60">
    <property type="match status" value="1"/>
</dbReference>
<evidence type="ECO:0000313" key="2">
    <source>
        <dbReference type="EMBL" id="SDH75025.1"/>
    </source>
</evidence>
<sequence length="154" mass="16789">MSPSPAIQPPCAGQTPCAGDVETLARTLWGEARGEPLAGLVAVAHVVVNRARRPGWWSEPDHTLTAVCRRPWQFSCWNTDDPNRVLLNDLTLATPAFRRAMMVACGVVDGRDGFAEDPTGGATHYHNTAVAPPWAQGHRPSARIGRHLFFNDIE</sequence>
<dbReference type="Pfam" id="PF07486">
    <property type="entry name" value="Hydrolase_2"/>
    <property type="match status" value="1"/>
</dbReference>
<evidence type="ECO:0000313" key="3">
    <source>
        <dbReference type="Proteomes" id="UP000217076"/>
    </source>
</evidence>
<evidence type="ECO:0000259" key="1">
    <source>
        <dbReference type="Pfam" id="PF07486"/>
    </source>
</evidence>
<accession>A0A1G8EYP9</accession>
<proteinExistence type="predicted"/>
<dbReference type="EMBL" id="FNCV01000011">
    <property type="protein sequence ID" value="SDH75025.1"/>
    <property type="molecule type" value="Genomic_DNA"/>
</dbReference>
<dbReference type="GO" id="GO:0016787">
    <property type="term" value="F:hydrolase activity"/>
    <property type="evidence" value="ECO:0007669"/>
    <property type="project" value="UniProtKB-KW"/>
</dbReference>
<dbReference type="InterPro" id="IPR042047">
    <property type="entry name" value="SleB_dom1"/>
</dbReference>
<dbReference type="OrthoDB" id="9785345at2"/>
<dbReference type="RefSeq" id="WP_092621298.1">
    <property type="nucleotide sequence ID" value="NZ_FNCV01000011.1"/>
</dbReference>
<protein>
    <submittedName>
        <fullName evidence="2">Cell Wall Hydrolase</fullName>
    </submittedName>
</protein>
<reference evidence="3" key="1">
    <citation type="submission" date="2016-10" db="EMBL/GenBank/DDBJ databases">
        <authorList>
            <person name="Varghese N."/>
            <person name="Submissions S."/>
        </authorList>
    </citation>
    <scope>NUCLEOTIDE SEQUENCE [LARGE SCALE GENOMIC DNA]</scope>
    <source>
        <strain evidence="3">930I</strain>
    </source>
</reference>
<keyword evidence="2" id="KW-0378">Hydrolase</keyword>
<name>A0A1G8EYP9_9PROT</name>
<dbReference type="STRING" id="83401.SAMN05421742_11183"/>
<dbReference type="Proteomes" id="UP000217076">
    <property type="component" value="Unassembled WGS sequence"/>
</dbReference>
<keyword evidence="3" id="KW-1185">Reference proteome</keyword>